<keyword evidence="2" id="KW-1185">Reference proteome</keyword>
<name>A0A4Y6EIR7_9CAUD</name>
<dbReference type="InterPro" id="IPR055666">
    <property type="entry name" value="DUF7242"/>
</dbReference>
<dbReference type="RefSeq" id="YP_010058930.1">
    <property type="nucleotide sequence ID" value="NC_054723.1"/>
</dbReference>
<organism evidence="1 2">
    <name type="scientific">Gordonia phage Pupper</name>
    <dbReference type="NCBI Taxonomy" id="2571249"/>
    <lineage>
        <taxon>Viruses</taxon>
        <taxon>Duplodnaviria</taxon>
        <taxon>Heunggongvirae</taxon>
        <taxon>Uroviricota</taxon>
        <taxon>Caudoviricetes</taxon>
        <taxon>Puppervirus</taxon>
        <taxon>Puppervirus Pupper</taxon>
    </lineage>
</organism>
<reference evidence="1 2" key="1">
    <citation type="submission" date="2019-05" db="EMBL/GenBank/DDBJ databases">
        <authorList>
            <person name="Pope W.H."/>
            <person name="Garlena R.A."/>
            <person name="Russell D.A."/>
            <person name="Jacobs-Sera D."/>
            <person name="Hatfull G.F."/>
        </authorList>
    </citation>
    <scope>NUCLEOTIDE SEQUENCE [LARGE SCALE GENOMIC DNA]</scope>
</reference>
<protein>
    <submittedName>
        <fullName evidence="1">Uncharacterized protein</fullName>
    </submittedName>
</protein>
<evidence type="ECO:0000313" key="1">
    <source>
        <dbReference type="EMBL" id="QDF18628.1"/>
    </source>
</evidence>
<gene>
    <name evidence="1" type="primary">142</name>
    <name evidence="1" type="ORF">SEA_PUPPER_142</name>
</gene>
<sequence>MVSTGELAPQALKDILSKHEGDYAAAYREIVKQAKTADVAQAPRSTVATRRKAWEKAIKVLDRTKLATANKTLQGYVRKVRANSEITHADPHVLTADEANALMVEFLDLKQIEEFIKARYGQIREAAFGSITEEALARGAEFPEHENGFVKAPATGKQFTREGAGRKDPVLNEEKLAALVGAETWKDITVTEHIPAQTVVKLDMDLLLAAARTRPEIMECIRESLDPGAWKTPRLQVRDIKDDEG</sequence>
<dbReference type="Pfam" id="PF23890">
    <property type="entry name" value="DUF7242"/>
    <property type="match status" value="1"/>
</dbReference>
<proteinExistence type="predicted"/>
<dbReference type="KEGG" id="vg:64766161"/>
<evidence type="ECO:0000313" key="2">
    <source>
        <dbReference type="Proteomes" id="UP000318375"/>
    </source>
</evidence>
<dbReference type="GeneID" id="64766161"/>
<accession>A0A4Y6EIR7</accession>
<dbReference type="EMBL" id="MK977695">
    <property type="protein sequence ID" value="QDF18628.1"/>
    <property type="molecule type" value="Genomic_DNA"/>
</dbReference>
<dbReference type="Proteomes" id="UP000318375">
    <property type="component" value="Segment"/>
</dbReference>